<organism evidence="2 3">
    <name type="scientific">Citrus clementina</name>
    <name type="common">Clementine</name>
    <name type="synonym">Citrus deliciosa x Citrus sinensis</name>
    <dbReference type="NCBI Taxonomy" id="85681"/>
    <lineage>
        <taxon>Eukaryota</taxon>
        <taxon>Viridiplantae</taxon>
        <taxon>Streptophyta</taxon>
        <taxon>Embryophyta</taxon>
        <taxon>Tracheophyta</taxon>
        <taxon>Spermatophyta</taxon>
        <taxon>Magnoliopsida</taxon>
        <taxon>eudicotyledons</taxon>
        <taxon>Gunneridae</taxon>
        <taxon>Pentapetalae</taxon>
        <taxon>rosids</taxon>
        <taxon>malvids</taxon>
        <taxon>Sapindales</taxon>
        <taxon>Rutaceae</taxon>
        <taxon>Aurantioideae</taxon>
        <taxon>Citrus</taxon>
    </lineage>
</organism>
<gene>
    <name evidence="2" type="ORF">CICLE_v10023153mg</name>
</gene>
<accession>V4U0S9</accession>
<sequence length="78" mass="9569">MILKILIIVKHILFYSLFHPQKLCKFIKTMGRNYHCHHWILWIFIEVFILHIVEMVGFVSLFMPLKRINNHIKCMLYI</sequence>
<keyword evidence="1" id="KW-0812">Transmembrane</keyword>
<keyword evidence="3" id="KW-1185">Reference proteome</keyword>
<dbReference type="EMBL" id="KI536661">
    <property type="protein sequence ID" value="ESR55741.1"/>
    <property type="molecule type" value="Genomic_DNA"/>
</dbReference>
<evidence type="ECO:0000313" key="3">
    <source>
        <dbReference type="Proteomes" id="UP000030687"/>
    </source>
</evidence>
<protein>
    <submittedName>
        <fullName evidence="2">Uncharacterized protein</fullName>
    </submittedName>
</protein>
<proteinExistence type="predicted"/>
<reference evidence="2 3" key="1">
    <citation type="submission" date="2013-10" db="EMBL/GenBank/DDBJ databases">
        <authorList>
            <consortium name="International Citrus Genome Consortium"/>
            <person name="Jenkins J."/>
            <person name="Schmutz J."/>
            <person name="Prochnik S."/>
            <person name="Rokhsar D."/>
            <person name="Gmitter F."/>
            <person name="Ollitrault P."/>
            <person name="Machado M."/>
            <person name="Talon M."/>
            <person name="Wincker P."/>
            <person name="Jaillon O."/>
            <person name="Morgante M."/>
        </authorList>
    </citation>
    <scope>NUCLEOTIDE SEQUENCE</scope>
    <source>
        <strain evidence="3">cv. Clemenules</strain>
    </source>
</reference>
<feature type="transmembrane region" description="Helical" evidence="1">
    <location>
        <begin position="39"/>
        <end position="63"/>
    </location>
</feature>
<name>V4U0S9_CITCL</name>
<keyword evidence="1" id="KW-0472">Membrane</keyword>
<dbReference type="KEGG" id="cic:CICLE_v10023153mg"/>
<dbReference type="Proteomes" id="UP000030687">
    <property type="component" value="Unassembled WGS sequence"/>
</dbReference>
<evidence type="ECO:0000256" key="1">
    <source>
        <dbReference type="SAM" id="Phobius"/>
    </source>
</evidence>
<evidence type="ECO:0000313" key="2">
    <source>
        <dbReference type="EMBL" id="ESR55741.1"/>
    </source>
</evidence>
<keyword evidence="1" id="KW-1133">Transmembrane helix</keyword>
<dbReference type="InParanoid" id="V4U0S9"/>
<dbReference type="Gramene" id="ESR55741">
    <property type="protein sequence ID" value="ESR55741"/>
    <property type="gene ID" value="CICLE_v10023153mg"/>
</dbReference>
<dbReference type="AlphaFoldDB" id="V4U0S9"/>